<protein>
    <submittedName>
        <fullName evidence="7">Thiamine pyrophosphate-binding protein</fullName>
    </submittedName>
</protein>
<feature type="domain" description="Thiamine pyrophosphate enzyme N-terminal TPP-binding" evidence="6">
    <location>
        <begin position="1"/>
        <end position="105"/>
    </location>
</feature>
<dbReference type="GO" id="GO:0050660">
    <property type="term" value="F:flavin adenine dinucleotide binding"/>
    <property type="evidence" value="ECO:0007669"/>
    <property type="project" value="TreeGrafter"/>
</dbReference>
<evidence type="ECO:0000313" key="8">
    <source>
        <dbReference type="Proteomes" id="UP000435649"/>
    </source>
</evidence>
<accession>A0A844G172</accession>
<dbReference type="InterPro" id="IPR011766">
    <property type="entry name" value="TPP_enzyme_TPP-bd"/>
</dbReference>
<dbReference type="Gene3D" id="3.40.50.970">
    <property type="match status" value="2"/>
</dbReference>
<dbReference type="Gene3D" id="3.40.50.1220">
    <property type="entry name" value="TPP-binding domain"/>
    <property type="match status" value="1"/>
</dbReference>
<feature type="domain" description="Thiamine pyrophosphate enzyme central" evidence="4">
    <location>
        <begin position="199"/>
        <end position="337"/>
    </location>
</feature>
<dbReference type="FunFam" id="3.40.50.970:FF:000007">
    <property type="entry name" value="Acetolactate synthase"/>
    <property type="match status" value="1"/>
</dbReference>
<evidence type="ECO:0000313" key="7">
    <source>
        <dbReference type="EMBL" id="MST97106.1"/>
    </source>
</evidence>
<evidence type="ECO:0000259" key="4">
    <source>
        <dbReference type="Pfam" id="PF00205"/>
    </source>
</evidence>
<gene>
    <name evidence="7" type="ORF">FYJ85_08625</name>
</gene>
<evidence type="ECO:0000256" key="3">
    <source>
        <dbReference type="RuleBase" id="RU362132"/>
    </source>
</evidence>
<dbReference type="PANTHER" id="PTHR18968">
    <property type="entry name" value="THIAMINE PYROPHOSPHATE ENZYMES"/>
    <property type="match status" value="1"/>
</dbReference>
<keyword evidence="2 3" id="KW-0786">Thiamine pyrophosphate</keyword>
<dbReference type="SUPFAM" id="SSF52518">
    <property type="entry name" value="Thiamin diphosphate-binding fold (THDP-binding)"/>
    <property type="match status" value="2"/>
</dbReference>
<dbReference type="EMBL" id="VUNS01000007">
    <property type="protein sequence ID" value="MST97106.1"/>
    <property type="molecule type" value="Genomic_DNA"/>
</dbReference>
<dbReference type="GO" id="GO:0000287">
    <property type="term" value="F:magnesium ion binding"/>
    <property type="evidence" value="ECO:0007669"/>
    <property type="project" value="InterPro"/>
</dbReference>
<evidence type="ECO:0000256" key="1">
    <source>
        <dbReference type="ARBA" id="ARBA00007812"/>
    </source>
</evidence>
<dbReference type="GO" id="GO:0009099">
    <property type="term" value="P:L-valine biosynthetic process"/>
    <property type="evidence" value="ECO:0007669"/>
    <property type="project" value="TreeGrafter"/>
</dbReference>
<dbReference type="Pfam" id="PF02776">
    <property type="entry name" value="TPP_enzyme_N"/>
    <property type="match status" value="1"/>
</dbReference>
<dbReference type="InterPro" id="IPR012001">
    <property type="entry name" value="Thiamin_PyroP_enz_TPP-bd_dom"/>
</dbReference>
<dbReference type="SUPFAM" id="SSF52467">
    <property type="entry name" value="DHS-like NAD/FAD-binding domain"/>
    <property type="match status" value="1"/>
</dbReference>
<dbReference type="Pfam" id="PF02775">
    <property type="entry name" value="TPP_enzyme_C"/>
    <property type="match status" value="1"/>
</dbReference>
<comment type="caution">
    <text evidence="7">The sequence shown here is derived from an EMBL/GenBank/DDBJ whole genome shotgun (WGS) entry which is preliminary data.</text>
</comment>
<dbReference type="GO" id="GO:0005948">
    <property type="term" value="C:acetolactate synthase complex"/>
    <property type="evidence" value="ECO:0007669"/>
    <property type="project" value="TreeGrafter"/>
</dbReference>
<evidence type="ECO:0000259" key="6">
    <source>
        <dbReference type="Pfam" id="PF02776"/>
    </source>
</evidence>
<dbReference type="CDD" id="cd07035">
    <property type="entry name" value="TPP_PYR_POX_like"/>
    <property type="match status" value="1"/>
</dbReference>
<dbReference type="CDD" id="cd00568">
    <property type="entry name" value="TPP_enzymes"/>
    <property type="match status" value="1"/>
</dbReference>
<feature type="domain" description="Thiamine pyrophosphate enzyme TPP-binding" evidence="5">
    <location>
        <begin position="411"/>
        <end position="550"/>
    </location>
</feature>
<dbReference type="InterPro" id="IPR045229">
    <property type="entry name" value="TPP_enz"/>
</dbReference>
<dbReference type="GO" id="GO:0003984">
    <property type="term" value="F:acetolactate synthase activity"/>
    <property type="evidence" value="ECO:0007669"/>
    <property type="project" value="TreeGrafter"/>
</dbReference>
<dbReference type="InterPro" id="IPR029061">
    <property type="entry name" value="THDP-binding"/>
</dbReference>
<dbReference type="AlphaFoldDB" id="A0A844G172"/>
<evidence type="ECO:0000259" key="5">
    <source>
        <dbReference type="Pfam" id="PF02775"/>
    </source>
</evidence>
<keyword evidence="8" id="KW-1185">Reference proteome</keyword>
<name>A0A844G172_9BACT</name>
<dbReference type="GO" id="GO:0009097">
    <property type="term" value="P:isoleucine biosynthetic process"/>
    <property type="evidence" value="ECO:0007669"/>
    <property type="project" value="TreeGrafter"/>
</dbReference>
<organism evidence="7 8">
    <name type="scientific">Victivallis lenta</name>
    <dbReference type="NCBI Taxonomy" id="2606640"/>
    <lineage>
        <taxon>Bacteria</taxon>
        <taxon>Pseudomonadati</taxon>
        <taxon>Lentisphaerota</taxon>
        <taxon>Lentisphaeria</taxon>
        <taxon>Victivallales</taxon>
        <taxon>Victivallaceae</taxon>
        <taxon>Victivallis</taxon>
    </lineage>
</organism>
<dbReference type="RefSeq" id="WP_106053570.1">
    <property type="nucleotide sequence ID" value="NZ_DBFCGB010000144.1"/>
</dbReference>
<dbReference type="PANTHER" id="PTHR18968:SF142">
    <property type="entry name" value="ACETOLACTATE SYNTHASE"/>
    <property type="match status" value="1"/>
</dbReference>
<dbReference type="InterPro" id="IPR012000">
    <property type="entry name" value="Thiamin_PyroP_enz_cen_dom"/>
</dbReference>
<sequence length="596" mass="64455">MRTADYIFQFLADRGVRDVFMVSGGGAMFLNDALGSEPRLRAVCTHHEQGAAIAAEGYARVTGGPAVVSVTTGPGGTNALTGVIGEWLDSQPVLYLSGQVKFPTTVASVPELPLRQLGDQEINIVDIVRPVTKYAKMVTDPLDIRRELEKALRIACSGRPGPVWLDIPINVQSAEIDPAALHGEENVPESKPEIPAETIERVVETLLSASSPVLVTGQGIRLSGNLAGFEKLVERLKIPVLGSFNSFDLLPTGSPYSIGRIGTIGTRAGNIALQNADWVLCLGTRNNIRQVSYNHENFAKRAKELIVVDIDAAELAKPTVKPTLPVHGDAGEFIDRLLAALAARELPDWSRWLAWNRERKERYPVVLPEYRSAAGLNPYALMEPLCEQLPADAVVSCTNATPSLALFQAGAVKRGQRMFCNSGCAAMGFGLPAALGAAAAVRGKRPVVCLEGDGSLMMNLQELQTIRHNGFPVKLFLFDNNEYCSIRQTQDSFFAGRHTGCDNGSGVTFPEWQAIAAAFGWRYLRLDSLADAAATVAEALAFDGPVFCDCVLAPGYTFAPKLSSRRLPDGSIISPSLEDMFPFLPREEMEANRYEA</sequence>
<dbReference type="GO" id="GO:0030976">
    <property type="term" value="F:thiamine pyrophosphate binding"/>
    <property type="evidence" value="ECO:0007669"/>
    <property type="project" value="InterPro"/>
</dbReference>
<proteinExistence type="inferred from homology"/>
<evidence type="ECO:0000256" key="2">
    <source>
        <dbReference type="ARBA" id="ARBA00023052"/>
    </source>
</evidence>
<dbReference type="InterPro" id="IPR029035">
    <property type="entry name" value="DHS-like_NAD/FAD-binding_dom"/>
</dbReference>
<dbReference type="Pfam" id="PF00205">
    <property type="entry name" value="TPP_enzyme_M"/>
    <property type="match status" value="1"/>
</dbReference>
<dbReference type="Proteomes" id="UP000435649">
    <property type="component" value="Unassembled WGS sequence"/>
</dbReference>
<comment type="similarity">
    <text evidence="1 3">Belongs to the TPP enzyme family.</text>
</comment>
<reference evidence="7 8" key="1">
    <citation type="submission" date="2019-08" db="EMBL/GenBank/DDBJ databases">
        <title>In-depth cultivation of the pig gut microbiome towards novel bacterial diversity and tailored functional studies.</title>
        <authorList>
            <person name="Wylensek D."/>
            <person name="Hitch T.C.A."/>
            <person name="Clavel T."/>
        </authorList>
    </citation>
    <scope>NUCLEOTIDE SEQUENCE [LARGE SCALE GENOMIC DNA]</scope>
    <source>
        <strain evidence="7 8">BBE-744-WT-12</strain>
    </source>
</reference>